<protein>
    <recommendedName>
        <fullName evidence="4">Allene oxide cyclase barrel-like domain-containing protein</fullName>
    </recommendedName>
</protein>
<evidence type="ECO:0000313" key="3">
    <source>
        <dbReference type="Proteomes" id="UP000238312"/>
    </source>
</evidence>
<dbReference type="Proteomes" id="UP000238312">
    <property type="component" value="Unassembled WGS sequence"/>
</dbReference>
<accession>A0A2T0MZ50</accession>
<name>A0A2T0MZ50_9ACTN</name>
<evidence type="ECO:0000256" key="1">
    <source>
        <dbReference type="SAM" id="SignalP"/>
    </source>
</evidence>
<sequence length="155" mass="16857">MRTPQLIAALTLVAGLAGPAVAAAPAYAMASSCVVTLYDIDLSNPREKDGVDELRFKVDGNWFPQNGHFDMSTARPDGDPADFGFPSTIVQRQENKYFELREVDPPVITGGQNLGEAWAFGYDCDNLGVGDIHIEDTVLSSNKYAYTVRLKLTGQ</sequence>
<evidence type="ECO:0008006" key="4">
    <source>
        <dbReference type="Google" id="ProtNLM"/>
    </source>
</evidence>
<reference evidence="2 3" key="1">
    <citation type="submission" date="2018-03" db="EMBL/GenBank/DDBJ databases">
        <title>Genomic Encyclopedia of Type Strains, Phase III (KMG-III): the genomes of soil and plant-associated and newly described type strains.</title>
        <authorList>
            <person name="Whitman W."/>
        </authorList>
    </citation>
    <scope>NUCLEOTIDE SEQUENCE [LARGE SCALE GENOMIC DNA]</scope>
    <source>
        <strain evidence="2 3">CGMCC 4.7104</strain>
    </source>
</reference>
<feature type="signal peptide" evidence="1">
    <location>
        <begin position="1"/>
        <end position="22"/>
    </location>
</feature>
<evidence type="ECO:0000313" key="2">
    <source>
        <dbReference type="EMBL" id="PRX64690.1"/>
    </source>
</evidence>
<dbReference type="EMBL" id="PVNG01000008">
    <property type="protein sequence ID" value="PRX64690.1"/>
    <property type="molecule type" value="Genomic_DNA"/>
</dbReference>
<comment type="caution">
    <text evidence="2">The sequence shown here is derived from an EMBL/GenBank/DDBJ whole genome shotgun (WGS) entry which is preliminary data.</text>
</comment>
<proteinExistence type="predicted"/>
<organism evidence="2 3">
    <name type="scientific">Nonomuraea fuscirosea</name>
    <dbReference type="NCBI Taxonomy" id="1291556"/>
    <lineage>
        <taxon>Bacteria</taxon>
        <taxon>Bacillati</taxon>
        <taxon>Actinomycetota</taxon>
        <taxon>Actinomycetes</taxon>
        <taxon>Streptosporangiales</taxon>
        <taxon>Streptosporangiaceae</taxon>
        <taxon>Nonomuraea</taxon>
    </lineage>
</organism>
<keyword evidence="3" id="KW-1185">Reference proteome</keyword>
<dbReference type="RefSeq" id="WP_106241191.1">
    <property type="nucleotide sequence ID" value="NZ_JBFAIB010000032.1"/>
</dbReference>
<dbReference type="PROSITE" id="PS51257">
    <property type="entry name" value="PROKAR_LIPOPROTEIN"/>
    <property type="match status" value="1"/>
</dbReference>
<dbReference type="AlphaFoldDB" id="A0A2T0MZ50"/>
<feature type="chain" id="PRO_5039055733" description="Allene oxide cyclase barrel-like domain-containing protein" evidence="1">
    <location>
        <begin position="23"/>
        <end position="155"/>
    </location>
</feature>
<dbReference type="OrthoDB" id="3535968at2"/>
<gene>
    <name evidence="2" type="ORF">B0I32_10851</name>
</gene>
<keyword evidence="1" id="KW-0732">Signal</keyword>